<dbReference type="EMBL" id="AP019860">
    <property type="protein sequence ID" value="BBM86988.1"/>
    <property type="molecule type" value="Genomic_DNA"/>
</dbReference>
<keyword evidence="2" id="KW-1185">Reference proteome</keyword>
<organism evidence="1 2">
    <name type="scientific">Uabimicrobium amorphum</name>
    <dbReference type="NCBI Taxonomy" id="2596890"/>
    <lineage>
        <taxon>Bacteria</taxon>
        <taxon>Pseudomonadati</taxon>
        <taxon>Planctomycetota</taxon>
        <taxon>Candidatus Uabimicrobiia</taxon>
        <taxon>Candidatus Uabimicrobiales</taxon>
        <taxon>Candidatus Uabimicrobiaceae</taxon>
        <taxon>Candidatus Uabimicrobium</taxon>
    </lineage>
</organism>
<protein>
    <recommendedName>
        <fullName evidence="3">DUF1800 domain-containing protein</fullName>
    </recommendedName>
</protein>
<dbReference type="RefSeq" id="WP_151971023.1">
    <property type="nucleotide sequence ID" value="NZ_AP019860.1"/>
</dbReference>
<gene>
    <name evidence="1" type="ORF">UABAM_05390</name>
</gene>
<dbReference type="Proteomes" id="UP000326354">
    <property type="component" value="Chromosome"/>
</dbReference>
<evidence type="ECO:0000313" key="1">
    <source>
        <dbReference type="EMBL" id="BBM86988.1"/>
    </source>
</evidence>
<evidence type="ECO:0000313" key="2">
    <source>
        <dbReference type="Proteomes" id="UP000326354"/>
    </source>
</evidence>
<dbReference type="KEGG" id="uam:UABAM_05390"/>
<dbReference type="AlphaFoldDB" id="A0A5S9IRU9"/>
<evidence type="ECO:0008006" key="3">
    <source>
        <dbReference type="Google" id="ProtNLM"/>
    </source>
</evidence>
<proteinExistence type="predicted"/>
<dbReference type="OrthoDB" id="9772295at2"/>
<sequence>MHIKHFVIIIFFTMAVCALEYDEARHLLSRTGFGGTPAEIEEILPLTYEQAVDQLLSGLGNGSMIDSPEWTTQLPEVKPRKNKALLQVMSEDQKKQYRRLMRQRRNQKGVHLKMWWYKQMIHTDSPLTERMVLFLHNHFTSSLKKVKFPYLLYQQNMLFRKYVKGNFRDLTQAVAKDPAMILYLDNQTNRKGKPNENFARELLELFTLGEGNYTEEDIKQGARAFTGWMVSKRDGLYQFNERFHDAGDKKFMGQVGNFNGEDIVNIVFTNPQVAKYMVNKLWIEFISPAPVKEEVDRLAKIFVDSDYEMLPLLRALFLSEHFRSRENYAQQIKSPVELIVGTLRMFKVHVTNHRQLVQYGKQLGQDLFDPPNVKGWPGGNEWITSHTLLNRRQMLERALRGNDMFMQRFWVWDYLDKKMKMSSWIGLTSEEKMQKVQLTLLAADPVNKSESKELLAHIKSFVLDLSYQLK</sequence>
<reference evidence="1 2" key="1">
    <citation type="submission" date="2019-08" db="EMBL/GenBank/DDBJ databases">
        <title>Complete genome sequence of Candidatus Uab amorphum.</title>
        <authorList>
            <person name="Shiratori T."/>
            <person name="Suzuki S."/>
            <person name="Kakizawa Y."/>
            <person name="Ishida K."/>
        </authorList>
    </citation>
    <scope>NUCLEOTIDE SEQUENCE [LARGE SCALE GENOMIC DNA]</scope>
    <source>
        <strain evidence="1 2">SRT547</strain>
    </source>
</reference>
<accession>A0A5S9IRU9</accession>
<dbReference type="InterPro" id="IPR014917">
    <property type="entry name" value="DUF1800"/>
</dbReference>
<dbReference type="Pfam" id="PF08811">
    <property type="entry name" value="DUF1800"/>
    <property type="match status" value="1"/>
</dbReference>
<name>A0A5S9IRU9_UABAM</name>